<dbReference type="PANTHER" id="PTHR22726:SF1">
    <property type="entry name" value="METALLOENDOPEPTIDASE OMA1, MITOCHONDRIAL"/>
    <property type="match status" value="1"/>
</dbReference>
<feature type="signal peptide" evidence="7">
    <location>
        <begin position="1"/>
        <end position="25"/>
    </location>
</feature>
<keyword evidence="4 6" id="KW-0862">Zinc</keyword>
<dbReference type="PROSITE" id="PS51257">
    <property type="entry name" value="PROKAR_LIPOPROTEIN"/>
    <property type="match status" value="1"/>
</dbReference>
<gene>
    <name evidence="9" type="ORF">GCM10009111_28910</name>
</gene>
<dbReference type="RefSeq" id="WP_343818377.1">
    <property type="nucleotide sequence ID" value="NZ_BAAAFA010000010.1"/>
</dbReference>
<comment type="cofactor">
    <cofactor evidence="6">
        <name>Zn(2+)</name>
        <dbReference type="ChEBI" id="CHEBI:29105"/>
    </cofactor>
    <text evidence="6">Binds 1 zinc ion per subunit.</text>
</comment>
<keyword evidence="5 6" id="KW-0482">Metalloprotease</keyword>
<dbReference type="InterPro" id="IPR001915">
    <property type="entry name" value="Peptidase_M48"/>
</dbReference>
<evidence type="ECO:0000313" key="9">
    <source>
        <dbReference type="EMBL" id="GAA0821635.1"/>
    </source>
</evidence>
<evidence type="ECO:0000256" key="3">
    <source>
        <dbReference type="ARBA" id="ARBA00022801"/>
    </source>
</evidence>
<evidence type="ECO:0000256" key="5">
    <source>
        <dbReference type="ARBA" id="ARBA00023049"/>
    </source>
</evidence>
<dbReference type="Pfam" id="PF01435">
    <property type="entry name" value="Peptidase_M48"/>
    <property type="match status" value="1"/>
</dbReference>
<proteinExistence type="inferred from homology"/>
<dbReference type="EMBL" id="BAAAFA010000010">
    <property type="protein sequence ID" value="GAA0821635.1"/>
    <property type="molecule type" value="Genomic_DNA"/>
</dbReference>
<protein>
    <submittedName>
        <fullName evidence="9">M48 family metalloprotease</fullName>
    </submittedName>
</protein>
<comment type="similarity">
    <text evidence="6">Belongs to the peptidase M48 family.</text>
</comment>
<keyword evidence="3 6" id="KW-0378">Hydrolase</keyword>
<accession>A0ABN1LAE8</accession>
<comment type="caution">
    <text evidence="9">The sequence shown here is derived from an EMBL/GenBank/DDBJ whole genome shotgun (WGS) entry which is preliminary data.</text>
</comment>
<name>A0ABN1LAE8_9GAMM</name>
<evidence type="ECO:0000313" key="10">
    <source>
        <dbReference type="Proteomes" id="UP001500021"/>
    </source>
</evidence>
<dbReference type="Gene3D" id="3.30.2010.10">
    <property type="entry name" value="Metalloproteases ('zincins'), catalytic domain"/>
    <property type="match status" value="1"/>
</dbReference>
<keyword evidence="7" id="KW-0732">Signal</keyword>
<feature type="domain" description="Peptidase M48" evidence="8">
    <location>
        <begin position="83"/>
        <end position="273"/>
    </location>
</feature>
<dbReference type="PANTHER" id="PTHR22726">
    <property type="entry name" value="METALLOENDOPEPTIDASE OMA1"/>
    <property type="match status" value="1"/>
</dbReference>
<feature type="chain" id="PRO_5045822710" evidence="7">
    <location>
        <begin position="26"/>
        <end position="296"/>
    </location>
</feature>
<dbReference type="GO" id="GO:0008237">
    <property type="term" value="F:metallopeptidase activity"/>
    <property type="evidence" value="ECO:0007669"/>
    <property type="project" value="UniProtKB-KW"/>
</dbReference>
<dbReference type="InterPro" id="IPR051156">
    <property type="entry name" value="Mito/Outer_Membr_Metalloprot"/>
</dbReference>
<dbReference type="Proteomes" id="UP001500021">
    <property type="component" value="Unassembled WGS sequence"/>
</dbReference>
<keyword evidence="2" id="KW-0479">Metal-binding</keyword>
<evidence type="ECO:0000256" key="7">
    <source>
        <dbReference type="SAM" id="SignalP"/>
    </source>
</evidence>
<sequence length="296" mass="32384">MAISIKKLSILTLFATSLSALLLSACQSTDIKIGDINVGHLVHHGLEAVNARAIDEEQEIQIGLNMSAVLLGARPLVEQNNINHYVNQVGMWLASHSDRPDLPWTFGVINSESINAFAAPGGYIFITSGMIAQLDNEAQLAAVLAHEIIHVTEQHHLQAIQEGTLRVALTESLFVTTQVYQQNTSASSKQVAYSEWAKTATDTAQYLYVKGLDRGDEYIADEYGIRLLAKAGYDPYAFVDNLQLLSSISPDDTALALMYKTHPTPGQRLAEIAGHLDNLPVTDGLLLTDRFVKVMR</sequence>
<evidence type="ECO:0000259" key="8">
    <source>
        <dbReference type="Pfam" id="PF01435"/>
    </source>
</evidence>
<reference evidence="9 10" key="1">
    <citation type="journal article" date="2019" name="Int. J. Syst. Evol. Microbiol.">
        <title>The Global Catalogue of Microorganisms (GCM) 10K type strain sequencing project: providing services to taxonomists for standard genome sequencing and annotation.</title>
        <authorList>
            <consortium name="The Broad Institute Genomics Platform"/>
            <consortium name="The Broad Institute Genome Sequencing Center for Infectious Disease"/>
            <person name="Wu L."/>
            <person name="Ma J."/>
        </authorList>
    </citation>
    <scope>NUCLEOTIDE SEQUENCE [LARGE SCALE GENOMIC DNA]</scope>
    <source>
        <strain evidence="9 10">JCM 15608</strain>
    </source>
</reference>
<evidence type="ECO:0000256" key="6">
    <source>
        <dbReference type="RuleBase" id="RU003983"/>
    </source>
</evidence>
<evidence type="ECO:0000256" key="2">
    <source>
        <dbReference type="ARBA" id="ARBA00022723"/>
    </source>
</evidence>
<evidence type="ECO:0000256" key="1">
    <source>
        <dbReference type="ARBA" id="ARBA00022670"/>
    </source>
</evidence>
<evidence type="ECO:0000256" key="4">
    <source>
        <dbReference type="ARBA" id="ARBA00022833"/>
    </source>
</evidence>
<keyword evidence="10" id="KW-1185">Reference proteome</keyword>
<organism evidence="9 10">
    <name type="scientific">Colwellia asteriadis</name>
    <dbReference type="NCBI Taxonomy" id="517723"/>
    <lineage>
        <taxon>Bacteria</taxon>
        <taxon>Pseudomonadati</taxon>
        <taxon>Pseudomonadota</taxon>
        <taxon>Gammaproteobacteria</taxon>
        <taxon>Alteromonadales</taxon>
        <taxon>Colwelliaceae</taxon>
        <taxon>Colwellia</taxon>
    </lineage>
</organism>
<keyword evidence="1 6" id="KW-0645">Protease</keyword>